<protein>
    <submittedName>
        <fullName evidence="2">DUF3084 domain-containing protein</fullName>
    </submittedName>
</protein>
<dbReference type="EMBL" id="VBRC01000027">
    <property type="protein sequence ID" value="TLK20618.1"/>
    <property type="molecule type" value="Genomic_DNA"/>
</dbReference>
<evidence type="ECO:0000313" key="2">
    <source>
        <dbReference type="EMBL" id="TLK20618.1"/>
    </source>
</evidence>
<name>A0AAJ5F188_9DEIO</name>
<proteinExistence type="predicted"/>
<evidence type="ECO:0000313" key="3">
    <source>
        <dbReference type="Proteomes" id="UP000308000"/>
    </source>
</evidence>
<feature type="region of interest" description="Disordered" evidence="1">
    <location>
        <begin position="33"/>
        <end position="54"/>
    </location>
</feature>
<evidence type="ECO:0000256" key="1">
    <source>
        <dbReference type="SAM" id="MobiDB-lite"/>
    </source>
</evidence>
<sequence>AASAQAQAQRLAAQRDRDRLAAERTRLLADRDRLRGERDAATQVRDAATRDRDAALHERDRVQADLAALRTQQTDLRAANEALARDLASTRASLGKLQDEYSSARDELSASRNTDLAFPKNDLVYAGVVPSVRNLDGFLQDASAAASSRGAKGDPAARLSAPARAVLETKLRGLNASTFVQCRAASNTAVGFPVDLTCDARPNSVLYRGGQPIRRATVTLGGDTRALQAQIQNLVQDAVVDLTTSGVPSEYITNQGLDVNEFVDLLTRLSSRSGSSATVAIAARDDVRPGGRVDLYPVLP</sequence>
<reference evidence="2 3" key="1">
    <citation type="submission" date="2019-04" db="EMBL/GenBank/DDBJ databases">
        <title>Deinococcus metalilatus MA1002 mutant No.5.</title>
        <authorList>
            <person name="Park W."/>
            <person name="Park C."/>
        </authorList>
    </citation>
    <scope>NUCLEOTIDE SEQUENCE [LARGE SCALE GENOMIC DNA]</scope>
    <source>
        <strain evidence="2 3">MA1002-m5</strain>
    </source>
</reference>
<comment type="caution">
    <text evidence="2">The sequence shown here is derived from an EMBL/GenBank/DDBJ whole genome shotgun (WGS) entry which is preliminary data.</text>
</comment>
<gene>
    <name evidence="2" type="ORF">FCS05_19985</name>
</gene>
<dbReference type="Proteomes" id="UP000308000">
    <property type="component" value="Unassembled WGS sequence"/>
</dbReference>
<feature type="non-terminal residue" evidence="2">
    <location>
        <position position="1"/>
    </location>
</feature>
<dbReference type="AlphaFoldDB" id="A0AAJ5F188"/>
<accession>A0AAJ5F188</accession>
<organism evidence="2 3">
    <name type="scientific">Deinococcus metallilatus</name>
    <dbReference type="NCBI Taxonomy" id="1211322"/>
    <lineage>
        <taxon>Bacteria</taxon>
        <taxon>Thermotogati</taxon>
        <taxon>Deinococcota</taxon>
        <taxon>Deinococci</taxon>
        <taxon>Deinococcales</taxon>
        <taxon>Deinococcaceae</taxon>
        <taxon>Deinococcus</taxon>
    </lineage>
</organism>
<dbReference type="Gene3D" id="6.10.250.3110">
    <property type="match status" value="1"/>
</dbReference>